<feature type="transmembrane region" description="Helical" evidence="1">
    <location>
        <begin position="20"/>
        <end position="35"/>
    </location>
</feature>
<protein>
    <submittedName>
        <fullName evidence="2">Uncharacterized protein</fullName>
    </submittedName>
</protein>
<keyword evidence="1" id="KW-1133">Transmembrane helix</keyword>
<dbReference type="EMBL" id="QCZH01000009">
    <property type="protein sequence ID" value="PWA08973.1"/>
    <property type="molecule type" value="Genomic_DNA"/>
</dbReference>
<gene>
    <name evidence="2" type="ORF">DB891_09995</name>
</gene>
<proteinExistence type="predicted"/>
<sequence length="179" mass="21526">MVRNTKQTDYGTQFMEFMQKYWMVIGGLIFVYPLLKRYLAKQKELAIEQNNNLVVDQQKSNATYVKEIRYINNMDPKKQLTERQKITGSKELWAASTNLANDFGVIYSDDSNWYDIFNVRGWTENDREIRNTLSKYRNYFGILEKLYFQVDTNSRNLRKDILKYLDPQELKEIRKFIKI</sequence>
<name>A0A2U1JVX1_9FLAO</name>
<keyword evidence="1" id="KW-0472">Membrane</keyword>
<accession>A0A2U1JVX1</accession>
<evidence type="ECO:0000313" key="3">
    <source>
        <dbReference type="Proteomes" id="UP000245618"/>
    </source>
</evidence>
<keyword evidence="1" id="KW-0812">Transmembrane</keyword>
<dbReference type="AlphaFoldDB" id="A0A2U1JVX1"/>
<evidence type="ECO:0000313" key="2">
    <source>
        <dbReference type="EMBL" id="PWA08973.1"/>
    </source>
</evidence>
<organism evidence="2 3">
    <name type="scientific">Flavobacterium laiguense</name>
    <dbReference type="NCBI Taxonomy" id="2169409"/>
    <lineage>
        <taxon>Bacteria</taxon>
        <taxon>Pseudomonadati</taxon>
        <taxon>Bacteroidota</taxon>
        <taxon>Flavobacteriia</taxon>
        <taxon>Flavobacteriales</taxon>
        <taxon>Flavobacteriaceae</taxon>
        <taxon>Flavobacterium</taxon>
    </lineage>
</organism>
<comment type="caution">
    <text evidence="2">The sequence shown here is derived from an EMBL/GenBank/DDBJ whole genome shotgun (WGS) entry which is preliminary data.</text>
</comment>
<reference evidence="2 3" key="1">
    <citation type="submission" date="2018-04" db="EMBL/GenBank/DDBJ databases">
        <title>Flavobacterium sp. nov., isolated from glacier ice.</title>
        <authorList>
            <person name="Liu Q."/>
            <person name="Xin Y.-H."/>
        </authorList>
    </citation>
    <scope>NUCLEOTIDE SEQUENCE [LARGE SCALE GENOMIC DNA]</scope>
    <source>
        <strain evidence="2 3">LB2P30</strain>
    </source>
</reference>
<dbReference type="Proteomes" id="UP000245618">
    <property type="component" value="Unassembled WGS sequence"/>
</dbReference>
<dbReference type="RefSeq" id="WP_116763095.1">
    <property type="nucleotide sequence ID" value="NZ_QCZH01000009.1"/>
</dbReference>
<keyword evidence="3" id="KW-1185">Reference proteome</keyword>
<evidence type="ECO:0000256" key="1">
    <source>
        <dbReference type="SAM" id="Phobius"/>
    </source>
</evidence>
<dbReference type="OrthoDB" id="1362628at2"/>